<sequence>MPRTPPDFLQSDHISARTRSALLQRMEDEQGKREHLSASSFHCLEQVCDDILPQSSLLGDVHLNLAVMIDKTLAGPGDGWRFADLPTDLKAWEMGLASLNDYAQHLFGSSYTALKAEDRGSLLDDAFAGTLPACSSAAFSPAQMALWSGDMRTAIVSSFLAHPIAQDKLGISANMTGGDKEIQGFSAHSLEQKEAFEPENERRFLNRNHP</sequence>
<gene>
    <name evidence="2" type="ORF">NQF64_04545</name>
</gene>
<dbReference type="RefSeq" id="WP_266106630.1">
    <property type="nucleotide sequence ID" value="NZ_JANIDW010000002.1"/>
</dbReference>
<accession>A0ABT3W615</accession>
<feature type="region of interest" description="Disordered" evidence="1">
    <location>
        <begin position="189"/>
        <end position="210"/>
    </location>
</feature>
<evidence type="ECO:0000313" key="3">
    <source>
        <dbReference type="Proteomes" id="UP001165648"/>
    </source>
</evidence>
<dbReference type="InterPro" id="IPR027056">
    <property type="entry name" value="Gluconate_2DH_su3"/>
</dbReference>
<feature type="compositionally biased region" description="Basic and acidic residues" evidence="1">
    <location>
        <begin position="190"/>
        <end position="204"/>
    </location>
</feature>
<name>A0ABT3W615_9PROT</name>
<organism evidence="2 3">
    <name type="scientific">Bombella saccharophila</name>
    <dbReference type="NCBI Taxonomy" id="2967338"/>
    <lineage>
        <taxon>Bacteria</taxon>
        <taxon>Pseudomonadati</taxon>
        <taxon>Pseudomonadota</taxon>
        <taxon>Alphaproteobacteria</taxon>
        <taxon>Acetobacterales</taxon>
        <taxon>Acetobacteraceae</taxon>
        <taxon>Bombella</taxon>
    </lineage>
</organism>
<dbReference type="EMBL" id="JANIDW010000002">
    <property type="protein sequence ID" value="MCX5614512.1"/>
    <property type="molecule type" value="Genomic_DNA"/>
</dbReference>
<reference evidence="2 3" key="1">
    <citation type="submission" date="2022-07" db="EMBL/GenBank/DDBJ databases">
        <title>Bombella genomes.</title>
        <authorList>
            <person name="Harer L."/>
            <person name="Styblova S."/>
            <person name="Ehrmann M."/>
        </authorList>
    </citation>
    <scope>NUCLEOTIDE SEQUENCE [LARGE SCALE GENOMIC DNA]</scope>
    <source>
        <strain evidence="2 3">TMW 2.2558</strain>
    </source>
</reference>
<dbReference type="Pfam" id="PF13618">
    <property type="entry name" value="Gluconate_2-dh3"/>
    <property type="match status" value="1"/>
</dbReference>
<dbReference type="Proteomes" id="UP001165648">
    <property type="component" value="Unassembled WGS sequence"/>
</dbReference>
<evidence type="ECO:0000313" key="2">
    <source>
        <dbReference type="EMBL" id="MCX5614512.1"/>
    </source>
</evidence>
<protein>
    <submittedName>
        <fullName evidence="2">Gluconate 2-dehydrogenase subunit 3 family protein</fullName>
    </submittedName>
</protein>
<evidence type="ECO:0000256" key="1">
    <source>
        <dbReference type="SAM" id="MobiDB-lite"/>
    </source>
</evidence>
<proteinExistence type="predicted"/>
<comment type="caution">
    <text evidence="2">The sequence shown here is derived from an EMBL/GenBank/DDBJ whole genome shotgun (WGS) entry which is preliminary data.</text>
</comment>
<keyword evidence="3" id="KW-1185">Reference proteome</keyword>